<feature type="region of interest" description="Disordered" evidence="2">
    <location>
        <begin position="150"/>
        <end position="175"/>
    </location>
</feature>
<dbReference type="Proteomes" id="UP000694843">
    <property type="component" value="Unplaced"/>
</dbReference>
<evidence type="ECO:0000256" key="1">
    <source>
        <dbReference type="SAM" id="Coils"/>
    </source>
</evidence>
<dbReference type="GeneID" id="108670756"/>
<proteinExistence type="predicted"/>
<gene>
    <name evidence="4" type="primary">LOC108670756</name>
</gene>
<name>A0A979FKB0_HYAAZ</name>
<feature type="coiled-coil region" evidence="1">
    <location>
        <begin position="325"/>
        <end position="359"/>
    </location>
</feature>
<keyword evidence="1" id="KW-0175">Coiled coil</keyword>
<dbReference type="AlphaFoldDB" id="A0A979FKB0"/>
<feature type="compositionally biased region" description="Polar residues" evidence="2">
    <location>
        <begin position="150"/>
        <end position="169"/>
    </location>
</feature>
<accession>A0A979FKB0</accession>
<dbReference type="RefSeq" id="XP_047737440.1">
    <property type="nucleotide sequence ID" value="XM_047881484.1"/>
</dbReference>
<organism evidence="3 4">
    <name type="scientific">Hyalella azteca</name>
    <name type="common">Amphipod</name>
    <dbReference type="NCBI Taxonomy" id="294128"/>
    <lineage>
        <taxon>Eukaryota</taxon>
        <taxon>Metazoa</taxon>
        <taxon>Ecdysozoa</taxon>
        <taxon>Arthropoda</taxon>
        <taxon>Crustacea</taxon>
        <taxon>Multicrustacea</taxon>
        <taxon>Malacostraca</taxon>
        <taxon>Eumalacostraca</taxon>
        <taxon>Peracarida</taxon>
        <taxon>Amphipoda</taxon>
        <taxon>Senticaudata</taxon>
        <taxon>Talitrida</taxon>
        <taxon>Talitroidea</taxon>
        <taxon>Hyalellidae</taxon>
        <taxon>Hyalella</taxon>
    </lineage>
</organism>
<evidence type="ECO:0000313" key="3">
    <source>
        <dbReference type="Proteomes" id="UP000694843"/>
    </source>
</evidence>
<sequence length="379" mass="43609">MKFVNIENLTEIFAKCHQFFISFCTGKNPVMPPKKRKSITTRLGTGATWAVLNQYDQPTESDLVQDVPLIGHAIRFCLEHNKSYTATCAWIDKVFGVIVSMNYIKSLMKKYIKFSKNTNENLKEDTLAKLRVFCEEPLGSSHPEMEISTVQLEPSTSSHASLPPTSDASAQPFVFTPTEPTSEEIAAQIATKPSAFVQLLMPTSGSNIQLSTISPRPAPGTYSIGRRLCKCEDTTRKRLLRNHCQDLSLKIAKLKSIYHERMKMIRSTQHRMPIMVKNPEKRVKRQNEANIRVKKQVKLLQEANIRMDKTVKFQQKVINTEKIKRQQFQLEVLSLKSKIQEQKDEIKFLKNQNELIVEEKEESWRQDSRHSRLECLLVK</sequence>
<evidence type="ECO:0000256" key="2">
    <source>
        <dbReference type="SAM" id="MobiDB-lite"/>
    </source>
</evidence>
<keyword evidence="3" id="KW-1185">Reference proteome</keyword>
<evidence type="ECO:0000313" key="4">
    <source>
        <dbReference type="RefSeq" id="XP_047737440.1"/>
    </source>
</evidence>
<reference evidence="4" key="1">
    <citation type="submission" date="2025-08" db="UniProtKB">
        <authorList>
            <consortium name="RefSeq"/>
        </authorList>
    </citation>
    <scope>IDENTIFICATION</scope>
    <source>
        <tissue evidence="4">Whole organism</tissue>
    </source>
</reference>
<protein>
    <submittedName>
        <fullName evidence="4">Uncharacterized protein LOC108670756 isoform X1</fullName>
    </submittedName>
</protein>